<evidence type="ECO:0000313" key="1">
    <source>
        <dbReference type="EMBL" id="CDZ35207.1"/>
    </source>
</evidence>
<gene>
    <name evidence="1" type="ORF">NGAL_HAMBI1145_27280</name>
</gene>
<reference evidence="1 2" key="1">
    <citation type="submission" date="2014-08" db="EMBL/GenBank/DDBJ databases">
        <authorList>
            <person name="Chen Y.-H."/>
        </authorList>
    </citation>
    <scope>NUCLEOTIDE SEQUENCE [LARGE SCALE GENOMIC DNA]</scope>
</reference>
<dbReference type="Proteomes" id="UP000046176">
    <property type="component" value="Unassembled WGS sequence"/>
</dbReference>
<proteinExistence type="predicted"/>
<dbReference type="EMBL" id="CCRH01000007">
    <property type="protein sequence ID" value="CDZ35207.1"/>
    <property type="molecule type" value="Genomic_DNA"/>
</dbReference>
<organism evidence="1 2">
    <name type="scientific">Neorhizobium galegae bv. officinalis</name>
    <dbReference type="NCBI Taxonomy" id="323656"/>
    <lineage>
        <taxon>Bacteria</taxon>
        <taxon>Pseudomonadati</taxon>
        <taxon>Pseudomonadota</taxon>
        <taxon>Alphaproteobacteria</taxon>
        <taxon>Hyphomicrobiales</taxon>
        <taxon>Rhizobiaceae</taxon>
        <taxon>Rhizobium/Agrobacterium group</taxon>
        <taxon>Neorhizobium</taxon>
    </lineage>
</organism>
<evidence type="ECO:0000313" key="2">
    <source>
        <dbReference type="Proteomes" id="UP000046176"/>
    </source>
</evidence>
<dbReference type="AlphaFoldDB" id="A0A0T7FJL4"/>
<name>A0A0T7FJL4_NEOGA</name>
<protein>
    <submittedName>
        <fullName evidence="1">Uncharacterized protein</fullName>
    </submittedName>
</protein>
<accession>A0A0T7FJL4</accession>
<sequence>MSNEANTHQPSEQSLALFLQDNDTDKLTDILVEALYEAFRILEDEVRPETFH</sequence>
<dbReference type="RefSeq" id="WP_172745576.1">
    <property type="nucleotide sequence ID" value="NZ_CCRH01000007.1"/>
</dbReference>